<sequence length="214" mass="22447">MRTQFESILFDIDGTRVDSTPAVTRVWTAFAAQRGLDIDHIMAISHGRRTEDTLAELIPATEVRDALAQLDRMERGDLDGVIALPTVADILHRLPASRWAAVTSGAREVTENRLRAAGLPVPRVLVTAEDVTAGKPDPQGYLAAAAALGVDPSDCLVVEDAPAGILAGSASGATVLGVATSYDATELTDADEIVPNLSHATVSVATCGLSVRIR</sequence>
<gene>
    <name evidence="1" type="ORF">H9751_12545</name>
</gene>
<dbReference type="InterPro" id="IPR051806">
    <property type="entry name" value="HAD-like_SPP"/>
</dbReference>
<dbReference type="InterPro" id="IPR036412">
    <property type="entry name" value="HAD-like_sf"/>
</dbReference>
<keyword evidence="1" id="KW-0378">Hydrolase</keyword>
<evidence type="ECO:0000313" key="2">
    <source>
        <dbReference type="Proteomes" id="UP000823858"/>
    </source>
</evidence>
<protein>
    <submittedName>
        <fullName evidence="1">HAD-IA family hydrolase</fullName>
    </submittedName>
</protein>
<dbReference type="NCBIfam" id="TIGR01549">
    <property type="entry name" value="HAD-SF-IA-v1"/>
    <property type="match status" value="1"/>
</dbReference>
<dbReference type="InterPro" id="IPR023198">
    <property type="entry name" value="PGP-like_dom2"/>
</dbReference>
<comment type="caution">
    <text evidence="1">The sequence shown here is derived from an EMBL/GenBank/DDBJ whole genome shotgun (WGS) entry which is preliminary data.</text>
</comment>
<dbReference type="GO" id="GO:0050308">
    <property type="term" value="F:sugar-phosphatase activity"/>
    <property type="evidence" value="ECO:0007669"/>
    <property type="project" value="TreeGrafter"/>
</dbReference>
<evidence type="ECO:0000313" key="1">
    <source>
        <dbReference type="EMBL" id="HJC86340.1"/>
    </source>
</evidence>
<dbReference type="EMBL" id="DWVP01000024">
    <property type="protein sequence ID" value="HJC86340.1"/>
    <property type="molecule type" value="Genomic_DNA"/>
</dbReference>
<dbReference type="InterPro" id="IPR023214">
    <property type="entry name" value="HAD_sf"/>
</dbReference>
<dbReference type="PANTHER" id="PTHR43481:SF4">
    <property type="entry name" value="GLYCEROL-1-PHOSPHATE PHOSPHOHYDROLASE 1-RELATED"/>
    <property type="match status" value="1"/>
</dbReference>
<dbReference type="SUPFAM" id="SSF56784">
    <property type="entry name" value="HAD-like"/>
    <property type="match status" value="1"/>
</dbReference>
<dbReference type="Gene3D" id="1.10.150.240">
    <property type="entry name" value="Putative phosphatase, domain 2"/>
    <property type="match status" value="1"/>
</dbReference>
<proteinExistence type="predicted"/>
<dbReference type="NCBIfam" id="TIGR01509">
    <property type="entry name" value="HAD-SF-IA-v3"/>
    <property type="match status" value="1"/>
</dbReference>
<name>A0A9D2TRD1_9CORY</name>
<dbReference type="SFLD" id="SFLDS00003">
    <property type="entry name" value="Haloacid_Dehalogenase"/>
    <property type="match status" value="1"/>
</dbReference>
<dbReference type="PANTHER" id="PTHR43481">
    <property type="entry name" value="FRUCTOSE-1-PHOSPHATE PHOSPHATASE"/>
    <property type="match status" value="1"/>
</dbReference>
<dbReference type="Proteomes" id="UP000823858">
    <property type="component" value="Unassembled WGS sequence"/>
</dbReference>
<reference evidence="1" key="1">
    <citation type="journal article" date="2021" name="PeerJ">
        <title>Extensive microbial diversity within the chicken gut microbiome revealed by metagenomics and culture.</title>
        <authorList>
            <person name="Gilroy R."/>
            <person name="Ravi A."/>
            <person name="Getino M."/>
            <person name="Pursley I."/>
            <person name="Horton D.L."/>
            <person name="Alikhan N.F."/>
            <person name="Baker D."/>
            <person name="Gharbi K."/>
            <person name="Hall N."/>
            <person name="Watson M."/>
            <person name="Adriaenssens E.M."/>
            <person name="Foster-Nyarko E."/>
            <person name="Jarju S."/>
            <person name="Secka A."/>
            <person name="Antonio M."/>
            <person name="Oren A."/>
            <person name="Chaudhuri R.R."/>
            <person name="La Ragione R."/>
            <person name="Hildebrand F."/>
            <person name="Pallen M.J."/>
        </authorList>
    </citation>
    <scope>NUCLEOTIDE SEQUENCE</scope>
    <source>
        <strain evidence="1">ChiHjej13B12-4958</strain>
    </source>
</reference>
<accession>A0A9D2TRD1</accession>
<dbReference type="SFLD" id="SFLDG01129">
    <property type="entry name" value="C1.5:_HAD__Beta-PGM__Phosphata"/>
    <property type="match status" value="1"/>
</dbReference>
<dbReference type="Pfam" id="PF00702">
    <property type="entry name" value="Hydrolase"/>
    <property type="match status" value="1"/>
</dbReference>
<dbReference type="InterPro" id="IPR006439">
    <property type="entry name" value="HAD-SF_hydro_IA"/>
</dbReference>
<dbReference type="Gene3D" id="3.40.50.1000">
    <property type="entry name" value="HAD superfamily/HAD-like"/>
    <property type="match status" value="1"/>
</dbReference>
<organism evidence="1 2">
    <name type="scientific">Candidatus Corynebacterium faecigallinarum</name>
    <dbReference type="NCBI Taxonomy" id="2838528"/>
    <lineage>
        <taxon>Bacteria</taxon>
        <taxon>Bacillati</taxon>
        <taxon>Actinomycetota</taxon>
        <taxon>Actinomycetes</taxon>
        <taxon>Mycobacteriales</taxon>
        <taxon>Corynebacteriaceae</taxon>
        <taxon>Corynebacterium</taxon>
    </lineage>
</organism>
<dbReference type="AlphaFoldDB" id="A0A9D2TRD1"/>
<reference evidence="1" key="2">
    <citation type="submission" date="2021-04" db="EMBL/GenBank/DDBJ databases">
        <authorList>
            <person name="Gilroy R."/>
        </authorList>
    </citation>
    <scope>NUCLEOTIDE SEQUENCE</scope>
    <source>
        <strain evidence="1">ChiHjej13B12-4958</strain>
    </source>
</reference>